<evidence type="ECO:0000256" key="1">
    <source>
        <dbReference type="SAM" id="Phobius"/>
    </source>
</evidence>
<gene>
    <name evidence="2" type="ORF">CYLTODRAFT_355026</name>
</gene>
<sequence>MASYRFTTTPASLPSPSTPDYYVDQLNQKTRFDSASPVDAHPQSFFDLSTSRQTSMPKVLFKIPGMGVYRTLSGMLGFRESQSLALAFICGGALVGFCLFHAQMLSQSGMERLTTPGGFYTLGKNMFHTTYSIHIILSVVGGILVIPQFIPAVRRRMMNVHRLNGKHL</sequence>
<accession>A0A0D7B839</accession>
<keyword evidence="1" id="KW-1133">Transmembrane helix</keyword>
<dbReference type="Proteomes" id="UP000054007">
    <property type="component" value="Unassembled WGS sequence"/>
</dbReference>
<dbReference type="STRING" id="1314674.A0A0D7B839"/>
<protein>
    <submittedName>
        <fullName evidence="2">Uncharacterized protein</fullName>
    </submittedName>
</protein>
<keyword evidence="1" id="KW-0812">Transmembrane</keyword>
<dbReference type="OrthoDB" id="193478at2759"/>
<name>A0A0D7B839_9AGAR</name>
<feature type="transmembrane region" description="Helical" evidence="1">
    <location>
        <begin position="131"/>
        <end position="153"/>
    </location>
</feature>
<reference evidence="2 3" key="1">
    <citation type="journal article" date="2015" name="Fungal Genet. Biol.">
        <title>Evolution of novel wood decay mechanisms in Agaricales revealed by the genome sequences of Fistulina hepatica and Cylindrobasidium torrendii.</title>
        <authorList>
            <person name="Floudas D."/>
            <person name="Held B.W."/>
            <person name="Riley R."/>
            <person name="Nagy L.G."/>
            <person name="Koehler G."/>
            <person name="Ransdell A.S."/>
            <person name="Younus H."/>
            <person name="Chow J."/>
            <person name="Chiniquy J."/>
            <person name="Lipzen A."/>
            <person name="Tritt A."/>
            <person name="Sun H."/>
            <person name="Haridas S."/>
            <person name="LaButti K."/>
            <person name="Ohm R.A."/>
            <person name="Kues U."/>
            <person name="Blanchette R.A."/>
            <person name="Grigoriev I.V."/>
            <person name="Minto R.E."/>
            <person name="Hibbett D.S."/>
        </authorList>
    </citation>
    <scope>NUCLEOTIDE SEQUENCE [LARGE SCALE GENOMIC DNA]</scope>
    <source>
        <strain evidence="2 3">FP15055 ss-10</strain>
    </source>
</reference>
<feature type="transmembrane region" description="Helical" evidence="1">
    <location>
        <begin position="84"/>
        <end position="104"/>
    </location>
</feature>
<evidence type="ECO:0000313" key="2">
    <source>
        <dbReference type="EMBL" id="KIY66415.1"/>
    </source>
</evidence>
<proteinExistence type="predicted"/>
<dbReference type="EMBL" id="KN880555">
    <property type="protein sequence ID" value="KIY66415.1"/>
    <property type="molecule type" value="Genomic_DNA"/>
</dbReference>
<organism evidence="2 3">
    <name type="scientific">Cylindrobasidium torrendii FP15055 ss-10</name>
    <dbReference type="NCBI Taxonomy" id="1314674"/>
    <lineage>
        <taxon>Eukaryota</taxon>
        <taxon>Fungi</taxon>
        <taxon>Dikarya</taxon>
        <taxon>Basidiomycota</taxon>
        <taxon>Agaricomycotina</taxon>
        <taxon>Agaricomycetes</taxon>
        <taxon>Agaricomycetidae</taxon>
        <taxon>Agaricales</taxon>
        <taxon>Marasmiineae</taxon>
        <taxon>Physalacriaceae</taxon>
        <taxon>Cylindrobasidium</taxon>
    </lineage>
</organism>
<keyword evidence="1" id="KW-0472">Membrane</keyword>
<dbReference type="AlphaFoldDB" id="A0A0D7B839"/>
<keyword evidence="3" id="KW-1185">Reference proteome</keyword>
<evidence type="ECO:0000313" key="3">
    <source>
        <dbReference type="Proteomes" id="UP000054007"/>
    </source>
</evidence>